<evidence type="ECO:0000256" key="5">
    <source>
        <dbReference type="ARBA" id="ARBA00023242"/>
    </source>
</evidence>
<comment type="subcellular location">
    <subcellularLocation>
        <location evidence="1">Nucleus</location>
    </subcellularLocation>
</comment>
<dbReference type="PANTHER" id="PTHR10507">
    <property type="entry name" value="CDC45-RELATED PROTEIN"/>
    <property type="match status" value="1"/>
</dbReference>
<evidence type="ECO:0000256" key="7">
    <source>
        <dbReference type="SAM" id="MobiDB-lite"/>
    </source>
</evidence>
<evidence type="ECO:0000256" key="4">
    <source>
        <dbReference type="ARBA" id="ARBA00022705"/>
    </source>
</evidence>
<evidence type="ECO:0000313" key="9">
    <source>
        <dbReference type="Proteomes" id="UP000541558"/>
    </source>
</evidence>
<reference evidence="8 9" key="1">
    <citation type="journal article" date="2020" name="ISME J.">
        <title>Uncovering the hidden diversity of litter-decomposition mechanisms in mushroom-forming fungi.</title>
        <authorList>
            <person name="Floudas D."/>
            <person name="Bentzer J."/>
            <person name="Ahren D."/>
            <person name="Johansson T."/>
            <person name="Persson P."/>
            <person name="Tunlid A."/>
        </authorList>
    </citation>
    <scope>NUCLEOTIDE SEQUENCE [LARGE SCALE GENOMIC DNA]</scope>
    <source>
        <strain evidence="8 9">CBS 175.51</strain>
    </source>
</reference>
<dbReference type="GO" id="GO:1902977">
    <property type="term" value="P:mitotic DNA replication preinitiation complex assembly"/>
    <property type="evidence" value="ECO:0007669"/>
    <property type="project" value="TreeGrafter"/>
</dbReference>
<gene>
    <name evidence="8" type="ORF">D9611_004565</name>
</gene>
<keyword evidence="4" id="KW-0235">DNA replication</keyword>
<dbReference type="OrthoDB" id="10258882at2759"/>
<evidence type="ECO:0000256" key="6">
    <source>
        <dbReference type="ARBA" id="ARBA00023306"/>
    </source>
</evidence>
<dbReference type="InterPro" id="IPR025659">
    <property type="entry name" value="Tubby-like_C"/>
</dbReference>
<dbReference type="AlphaFoldDB" id="A0A8H5BJN9"/>
<dbReference type="GO" id="GO:0003697">
    <property type="term" value="F:single-stranded DNA binding"/>
    <property type="evidence" value="ECO:0007669"/>
    <property type="project" value="TreeGrafter"/>
</dbReference>
<dbReference type="GO" id="GO:0031261">
    <property type="term" value="C:DNA replication preinitiation complex"/>
    <property type="evidence" value="ECO:0007669"/>
    <property type="project" value="TreeGrafter"/>
</dbReference>
<dbReference type="GO" id="GO:0006270">
    <property type="term" value="P:DNA replication initiation"/>
    <property type="evidence" value="ECO:0007669"/>
    <property type="project" value="InterPro"/>
</dbReference>
<proteinExistence type="inferred from homology"/>
<evidence type="ECO:0000256" key="1">
    <source>
        <dbReference type="ARBA" id="ARBA00004123"/>
    </source>
</evidence>
<keyword evidence="6" id="KW-0131">Cell cycle</keyword>
<accession>A0A8H5BJN9</accession>
<dbReference type="GO" id="GO:0003682">
    <property type="term" value="F:chromatin binding"/>
    <property type="evidence" value="ECO:0007669"/>
    <property type="project" value="TreeGrafter"/>
</dbReference>
<dbReference type="GO" id="GO:0000727">
    <property type="term" value="P:double-strand break repair via break-induced replication"/>
    <property type="evidence" value="ECO:0007669"/>
    <property type="project" value="TreeGrafter"/>
</dbReference>
<dbReference type="Pfam" id="PF02724">
    <property type="entry name" value="CDC45"/>
    <property type="match status" value="1"/>
</dbReference>
<evidence type="ECO:0000256" key="2">
    <source>
        <dbReference type="ARBA" id="ARBA00005350"/>
    </source>
</evidence>
<comment type="caution">
    <text evidence="8">The sequence shown here is derived from an EMBL/GenBank/DDBJ whole genome shotgun (WGS) entry which is preliminary data.</text>
</comment>
<comment type="similarity">
    <text evidence="2">Belongs to the phospholipid scramblase family.</text>
</comment>
<name>A0A8H5BJN9_9AGAR</name>
<organism evidence="8 9">
    <name type="scientific">Ephemerocybe angulata</name>
    <dbReference type="NCBI Taxonomy" id="980116"/>
    <lineage>
        <taxon>Eukaryota</taxon>
        <taxon>Fungi</taxon>
        <taxon>Dikarya</taxon>
        <taxon>Basidiomycota</taxon>
        <taxon>Agaricomycotina</taxon>
        <taxon>Agaricomycetes</taxon>
        <taxon>Agaricomycetidae</taxon>
        <taxon>Agaricales</taxon>
        <taxon>Agaricineae</taxon>
        <taxon>Psathyrellaceae</taxon>
        <taxon>Ephemerocybe</taxon>
    </lineage>
</organism>
<feature type="region of interest" description="Disordered" evidence="7">
    <location>
        <begin position="40"/>
        <end position="64"/>
    </location>
</feature>
<protein>
    <submittedName>
        <fullName evidence="8">Uncharacterized protein</fullName>
    </submittedName>
</protein>
<dbReference type="SUPFAM" id="SSF54518">
    <property type="entry name" value="Tubby C-terminal domain-like"/>
    <property type="match status" value="1"/>
</dbReference>
<sequence>MNLARSFLGYRLGSLNIPSANRSYALSRFPQKLTGAGRIRDRAQPQAPPTSNHWAGSSSSHGESNIWKTAQRPAMSDPHLGLTRLLLDNNTLVIERQIEMLNIFVGFEQANKYAIHNEAGDSLGFIVEEQQGFFSVLRRQAFATHRPFRAVIMDVHGTPLLWLRRPFAWINSRMYVQRLQDYDSYTPEGEPALDTFAEVQQVWHPWRRRYDLFMREKTNRVLSLASESQPEPPLTTFTQVGQVDSGLLAWRFAINDETGREIGSIDRAFRGFGREIFTDTGRYSIMFDPHLEDQALSHTTASSPGTGSLNLDRRALLLALAVNIDFDYFSRHSHSGPEVGDFYTLEAGTKYLDIRAGHGEITCNNVCAIRDAVATFLLLPKSDRFATTRPAMYIPPPHLAQGKKSYTNAYNDILSAFRRSPQTSASSVILLVAPDVDSLCAARMLASLFKQDDVLYRIIPVSSVQELQSVKDELATYAELHTLLLVNMGNFIDLPTPEWFGEFDLGVSIHVIDSSRPRSMANLFYPGENGERVVLWDDGDAGKLFEPLPDSDDDSESEDELSDEGDVEEDGEDGEEDGEDDDARPANGKRKSTDGNGKARKRRKTQKPVYRVTRDEVYQYKQKLNKYYYAGTSYGQSAASTIYILATVLERVDNDLLWLAILGLTFQYTTARISRDTYEQQHTVYHDEVSRLNPIFSNTETSHSLNSLNPDDLSVRPTDELRFMLFRHWNLYDAMYHSSYVASKLGIWKEKGRKRLTGLLAKMGFSIPQTQQPYSHMDMDLKRALVKKLDDVAPEYGLVELSYPSFMRCYGYHSQPLSAADAVESINALMDFAGGARLEIEMEGHRHGGEWFGGGKLWEAVGYEKEITSAKSTMGTNGPENAQGNGNDDGDDEPVALEWWKKNFWSAYDSLTDIKRLREALRLAMAIHKSIIRQGTSIIDKQDIRTMRNHRVVVLTQGPDLVLFHHPGMLTRLALWLIDALRDRIPATVAVGRNKRRDLPFIVACLNESKGTYVVAGIMASPEFGDVRRNTFATNFLNASQATNTSIQHTSFNTNIVEIDEKDLKPFLEVLCA</sequence>
<evidence type="ECO:0000313" key="8">
    <source>
        <dbReference type="EMBL" id="KAF5324510.1"/>
    </source>
</evidence>
<dbReference type="Pfam" id="PF03803">
    <property type="entry name" value="Scramblase"/>
    <property type="match status" value="1"/>
</dbReference>
<keyword evidence="5" id="KW-0539">Nucleus</keyword>
<dbReference type="GO" id="GO:0003688">
    <property type="term" value="F:DNA replication origin binding"/>
    <property type="evidence" value="ECO:0007669"/>
    <property type="project" value="TreeGrafter"/>
</dbReference>
<dbReference type="EMBL" id="JAACJK010000164">
    <property type="protein sequence ID" value="KAF5324510.1"/>
    <property type="molecule type" value="Genomic_DNA"/>
</dbReference>
<dbReference type="Proteomes" id="UP000541558">
    <property type="component" value="Unassembled WGS sequence"/>
</dbReference>
<keyword evidence="9" id="KW-1185">Reference proteome</keyword>
<feature type="compositionally biased region" description="Polar residues" evidence="7">
    <location>
        <begin position="49"/>
        <end position="64"/>
    </location>
</feature>
<feature type="region of interest" description="Disordered" evidence="7">
    <location>
        <begin position="544"/>
        <end position="608"/>
    </location>
</feature>
<comment type="similarity">
    <text evidence="3">Belongs to the CDC45 family.</text>
</comment>
<evidence type="ECO:0000256" key="3">
    <source>
        <dbReference type="ARBA" id="ARBA00010727"/>
    </source>
</evidence>
<dbReference type="InterPro" id="IPR003874">
    <property type="entry name" value="CDC45"/>
</dbReference>
<dbReference type="PANTHER" id="PTHR10507:SF0">
    <property type="entry name" value="CELL DIVISION CONTROL PROTEIN 45 HOMOLOG"/>
    <property type="match status" value="1"/>
</dbReference>
<dbReference type="InterPro" id="IPR005552">
    <property type="entry name" value="Scramblase"/>
</dbReference>
<dbReference type="GO" id="GO:0017128">
    <property type="term" value="F:phospholipid scramblase activity"/>
    <property type="evidence" value="ECO:0007669"/>
    <property type="project" value="InterPro"/>
</dbReference>
<feature type="compositionally biased region" description="Acidic residues" evidence="7">
    <location>
        <begin position="549"/>
        <end position="582"/>
    </location>
</feature>